<name>A0A3N1HD46_9PSEU</name>
<gene>
    <name evidence="1" type="ORF">EDD40_5835</name>
</gene>
<evidence type="ECO:0000313" key="2">
    <source>
        <dbReference type="Proteomes" id="UP000268727"/>
    </source>
</evidence>
<keyword evidence="2" id="KW-1185">Reference proteome</keyword>
<dbReference type="Proteomes" id="UP000268727">
    <property type="component" value="Unassembled WGS sequence"/>
</dbReference>
<proteinExistence type="predicted"/>
<dbReference type="AlphaFoldDB" id="A0A3N1HD46"/>
<evidence type="ECO:0000313" key="1">
    <source>
        <dbReference type="EMBL" id="ROP40425.1"/>
    </source>
</evidence>
<protein>
    <submittedName>
        <fullName evidence="1">Uncharacterized protein</fullName>
    </submittedName>
</protein>
<comment type="caution">
    <text evidence="1">The sequence shown here is derived from an EMBL/GenBank/DDBJ whole genome shotgun (WGS) entry which is preliminary data.</text>
</comment>
<organism evidence="1 2">
    <name type="scientific">Saccharothrix texasensis</name>
    <dbReference type="NCBI Taxonomy" id="103734"/>
    <lineage>
        <taxon>Bacteria</taxon>
        <taxon>Bacillati</taxon>
        <taxon>Actinomycetota</taxon>
        <taxon>Actinomycetes</taxon>
        <taxon>Pseudonocardiales</taxon>
        <taxon>Pseudonocardiaceae</taxon>
        <taxon>Saccharothrix</taxon>
    </lineage>
</organism>
<sequence>MSTVMHIVGDLRTFAHQLGLSDNPRALCGTRVGTGAPRNAPMCPTCMRHAGWTHDKRR</sequence>
<accession>A0A3N1HD46</accession>
<reference evidence="1 2" key="1">
    <citation type="submission" date="2018-11" db="EMBL/GenBank/DDBJ databases">
        <title>Sequencing the genomes of 1000 actinobacteria strains.</title>
        <authorList>
            <person name="Klenk H.-P."/>
        </authorList>
    </citation>
    <scope>NUCLEOTIDE SEQUENCE [LARGE SCALE GENOMIC DNA]</scope>
    <source>
        <strain evidence="1 2">DSM 44231</strain>
    </source>
</reference>
<dbReference type="EMBL" id="RJKM01000001">
    <property type="protein sequence ID" value="ROP40425.1"/>
    <property type="molecule type" value="Genomic_DNA"/>
</dbReference>